<dbReference type="PANTHER" id="PTHR44119:SF4">
    <property type="entry name" value="AEROBIC COBALTOCHELATASE SUBUNIT COBN"/>
    <property type="match status" value="1"/>
</dbReference>
<feature type="domain" description="CobN/magnesium chelatase" evidence="1">
    <location>
        <begin position="895"/>
        <end position="1293"/>
    </location>
</feature>
<reference evidence="2 3" key="1">
    <citation type="submission" date="2023-07" db="EMBL/GenBank/DDBJ databases">
        <title>Genomic Encyclopedia of Type Strains, Phase IV (KMG-IV): sequencing the most valuable type-strain genomes for metagenomic binning, comparative biology and taxonomic classification.</title>
        <authorList>
            <person name="Goeker M."/>
        </authorList>
    </citation>
    <scope>NUCLEOTIDE SEQUENCE [LARGE SCALE GENOMIC DNA]</scope>
    <source>
        <strain evidence="2 3">DSM 19562</strain>
    </source>
</reference>
<organism evidence="2 3">
    <name type="scientific">Methylobacterium persicinum</name>
    <dbReference type="NCBI Taxonomy" id="374426"/>
    <lineage>
        <taxon>Bacteria</taxon>
        <taxon>Pseudomonadati</taxon>
        <taxon>Pseudomonadota</taxon>
        <taxon>Alphaproteobacteria</taxon>
        <taxon>Hyphomicrobiales</taxon>
        <taxon>Methylobacteriaceae</taxon>
        <taxon>Methylobacterium</taxon>
    </lineage>
</organism>
<name>A0ABU0HGQ0_9HYPH</name>
<gene>
    <name evidence="2" type="ORF">QO016_000982</name>
</gene>
<feature type="domain" description="CobN/magnesium chelatase" evidence="1">
    <location>
        <begin position="139"/>
        <end position="553"/>
    </location>
</feature>
<dbReference type="CDD" id="cd10150">
    <property type="entry name" value="CobN_like"/>
    <property type="match status" value="1"/>
</dbReference>
<keyword evidence="3" id="KW-1185">Reference proteome</keyword>
<evidence type="ECO:0000259" key="1">
    <source>
        <dbReference type="Pfam" id="PF02514"/>
    </source>
</evidence>
<dbReference type="PANTHER" id="PTHR44119">
    <property type="entry name" value="MAGNESIUM-CHELATASE SUBUNIT CHLH, CHLOROPLASTIC"/>
    <property type="match status" value="1"/>
</dbReference>
<comment type="caution">
    <text evidence="2">The sequence shown here is derived from an EMBL/GenBank/DDBJ whole genome shotgun (WGS) entry which is preliminary data.</text>
</comment>
<keyword evidence="2" id="KW-0436">Ligase</keyword>
<sequence length="1307" mass="137403">MHLLRVDTVSLDEGEAAVDLGQEPGDLVILSFTDSDLAGLARAHGTEAGLPSLRLAKLAKLRHPLSVDLYVEKVIARARAVVIRCLGGLDYWRYGIERCAQVARAHGVVLAVLPGDDRPDPRLADFSTDAALADSLDGYFRAGGPENLRRMLRLLAERIGAGGRVEPAVPLPRGFAWCSGCGPVGLDVALAAGASAVPLELPYPSPNALQGTSPHSWDHCDTHPVRFPHPEVPTPVGLEGGLPGSQSPLEPSFEAASQHLRMRVRVGSAGATGLRTDPIGGAEESVHPLALLLVYRSAILGGDTAPFEALAIALRERGVGVLVLAVSSLKDPEAVAAVKDALAARRPDIVIAATAFSARDDAGFVLDRAECPVLQAFTVGSPRDAWAASARGLGASDLAMQVALPEFDGRLSGFPIAFKEEAPEVAGFAERRLVPFAAGIAALAERACGWLRLAALPAAERRVAVVMSDYPARGGRAGFAVGLDTPESARAVFADLAAAGYPAAPLPHDPMTSLTEGEPAFAVPLDDYTAWLATLPEVARTALSDAWGAPEDDPTCRDGAFRFRMVGGYESPLPAHSAGHRETPASPDALPVIAHISEAPQGSGTVSNRGGSLDCFAPLAKTGLETGQRSPRGGERDAPCAPCTIPPHPEVPASAGLEGGLQRASRSLEPSFEEAAPHLRMRERVGEGFAPCALFLQPDRGRDADRKAGYHDPDQVPTHAYLAFHLGLRLHFDVLVQLGTHGTAEWLPGKAVALSPGCWPALCVGGLPVVYPFIVDDPGEAAPLKRRLGGVALGHLTPTIARAGLPPETARLRELVEEYSAATVLDPRRAKLLAAAILEEAEGHGLLAGAGIAPDTPMEDALSALDAHLCDLGETAFRDGLHVFGRAPEEAPESVRACAEGERVGLLAALDGRFVPPGPAGSPSRGRLDVMPTGRNLTTLDPRAIPSRAATLLGEKAAAAVVTRYLQDEGAYPARIVMDLWASPTLRTGGEDVAHALALMGVRPVWDHASTRVTGFEVLPLAVLDRPRVDVTVRVSGAFRDTFPDTLALLDRAVRAVAVRDEEAEDNPLAAAARRGEAAARVYGAAPGRYGAGTASLALDGDWEGRGDLGRAYLAASDYAYGDREGPDAGFGRRVAEADAYAHAFDVVERDLFDGDAAVDAMGGFAAAATLTGAKPALYSLDVSQPERPKARTAREDAARLIRGRLADPRWIAAQLRHGYRGAQELAQGLDAVFVLAAGSDAVTDAGFETLYAAWIADPEVFDRLRAANPAATRAILDRFDEARDRGLWVSRRNALPADALLGEAAE</sequence>
<dbReference type="NCBIfam" id="NF008973">
    <property type="entry name" value="PRK12321.1"/>
    <property type="match status" value="1"/>
</dbReference>
<proteinExistence type="predicted"/>
<dbReference type="EMBL" id="JAUSVV010000002">
    <property type="protein sequence ID" value="MDQ0441499.1"/>
    <property type="molecule type" value="Genomic_DNA"/>
</dbReference>
<dbReference type="GO" id="GO:0051116">
    <property type="term" value="F:cobaltochelatase activity"/>
    <property type="evidence" value="ECO:0007669"/>
    <property type="project" value="UniProtKB-EC"/>
</dbReference>
<feature type="domain" description="CobN/magnesium chelatase" evidence="1">
    <location>
        <begin position="693"/>
        <end position="890"/>
    </location>
</feature>
<evidence type="ECO:0000313" key="3">
    <source>
        <dbReference type="Proteomes" id="UP001236369"/>
    </source>
</evidence>
<accession>A0ABU0HGQ0</accession>
<dbReference type="Pfam" id="PF02514">
    <property type="entry name" value="CobN-Mg_chel"/>
    <property type="match status" value="3"/>
</dbReference>
<protein>
    <submittedName>
        <fullName evidence="2">Cobaltochelatase CobN</fullName>
        <ecNumber evidence="2">6.6.1.2</ecNumber>
    </submittedName>
</protein>
<dbReference type="RefSeq" id="WP_238250091.1">
    <property type="nucleotide sequence ID" value="NZ_BPQX01000037.1"/>
</dbReference>
<dbReference type="EC" id="6.6.1.2" evidence="2"/>
<dbReference type="Proteomes" id="UP001236369">
    <property type="component" value="Unassembled WGS sequence"/>
</dbReference>
<dbReference type="InterPro" id="IPR003672">
    <property type="entry name" value="CobN/Mg_chltase"/>
</dbReference>
<evidence type="ECO:0000313" key="2">
    <source>
        <dbReference type="EMBL" id="MDQ0441499.1"/>
    </source>
</evidence>